<evidence type="ECO:0000256" key="2">
    <source>
        <dbReference type="ARBA" id="ARBA00022692"/>
    </source>
</evidence>
<evidence type="ECO:0000256" key="3">
    <source>
        <dbReference type="ARBA" id="ARBA00023136"/>
    </source>
</evidence>
<dbReference type="PANTHER" id="PTHR11860">
    <property type="entry name" value="POLYMERIC-IMMUNOGLOBULIN RECEPTOR"/>
    <property type="match status" value="1"/>
</dbReference>
<evidence type="ECO:0000313" key="5">
    <source>
        <dbReference type="Ensembl" id="ENSSANP00000045784.1"/>
    </source>
</evidence>
<proteinExistence type="predicted"/>
<dbReference type="SUPFAM" id="SSF48726">
    <property type="entry name" value="Immunoglobulin"/>
    <property type="match status" value="3"/>
</dbReference>
<comment type="subcellular location">
    <subcellularLocation>
        <location evidence="1">Membrane</location>
    </subcellularLocation>
</comment>
<dbReference type="SMART" id="SM00409">
    <property type="entry name" value="IG"/>
    <property type="match status" value="3"/>
</dbReference>
<name>A0A671NLW4_9TELE</name>
<reference evidence="5" key="2">
    <citation type="submission" date="2025-09" db="UniProtKB">
        <authorList>
            <consortium name="Ensembl"/>
        </authorList>
    </citation>
    <scope>IDENTIFICATION</scope>
</reference>
<keyword evidence="6" id="KW-1185">Reference proteome</keyword>
<dbReference type="InterPro" id="IPR036179">
    <property type="entry name" value="Ig-like_dom_sf"/>
</dbReference>
<evidence type="ECO:0000259" key="4">
    <source>
        <dbReference type="SMART" id="SM00409"/>
    </source>
</evidence>
<dbReference type="PANTHER" id="PTHR11860:SF118">
    <property type="entry name" value="CMRF35-LIKE MOLECULE 3-RELATED"/>
    <property type="match status" value="1"/>
</dbReference>
<feature type="domain" description="Immunoglobulin" evidence="4">
    <location>
        <begin position="5"/>
        <end position="98"/>
    </location>
</feature>
<evidence type="ECO:0000313" key="6">
    <source>
        <dbReference type="Proteomes" id="UP000472260"/>
    </source>
</evidence>
<dbReference type="GO" id="GO:0004888">
    <property type="term" value="F:transmembrane signaling receptor activity"/>
    <property type="evidence" value="ECO:0007669"/>
    <property type="project" value="TreeGrafter"/>
</dbReference>
<reference evidence="5" key="1">
    <citation type="submission" date="2025-08" db="UniProtKB">
        <authorList>
            <consortium name="Ensembl"/>
        </authorList>
    </citation>
    <scope>IDENTIFICATION</scope>
</reference>
<dbReference type="InterPro" id="IPR050671">
    <property type="entry name" value="CD300_family_receptors"/>
</dbReference>
<accession>A0A671NLW4</accession>
<dbReference type="InterPro" id="IPR013106">
    <property type="entry name" value="Ig_V-set"/>
</dbReference>
<dbReference type="InterPro" id="IPR013783">
    <property type="entry name" value="Ig-like_fold"/>
</dbReference>
<evidence type="ECO:0000256" key="1">
    <source>
        <dbReference type="ARBA" id="ARBA00004370"/>
    </source>
</evidence>
<keyword evidence="2" id="KW-0812">Transmembrane</keyword>
<dbReference type="AlphaFoldDB" id="A0A671NLW4"/>
<sequence length="353" mass="39710">MGDAADPVPAITGGSVIINCMYNRENAKTSAKSFCKMSGSECTTMTEEKNDLWIPEERFSMTDDKTLGLISVLIRNLTVNDSGMYRCKDGSEWFQEVKFNSCCGTSEKQTAYILGTAVIHCKYPEKYKDHLKQLYKVQNGSLLSIHIVGSSTTNERFSLNINEQEHVLTVTIAYVSRHDDGVYFCGIYNNLIYTPLFSEIRLHVSGESTCTLTSYVYSQDKCTPIGIMKLKLLVSESCCGTSEEQTAYILGTAVIHCKYPEKYKDHLKQLYKVQNGSLLSIHIVGSSTTNERFSLNINEQEHVLTVTIAYVSRHDDGVYFCGIYNNLIYTPLFSEIRLHVSGESTCTLTFCKR</sequence>
<dbReference type="Pfam" id="PF07686">
    <property type="entry name" value="V-set"/>
    <property type="match status" value="3"/>
</dbReference>
<feature type="domain" description="Immunoglobulin" evidence="4">
    <location>
        <begin position="242"/>
        <end position="341"/>
    </location>
</feature>
<dbReference type="GO" id="GO:0005886">
    <property type="term" value="C:plasma membrane"/>
    <property type="evidence" value="ECO:0007669"/>
    <property type="project" value="TreeGrafter"/>
</dbReference>
<keyword evidence="3" id="KW-0472">Membrane</keyword>
<organism evidence="5 6">
    <name type="scientific">Sinocyclocheilus anshuiensis</name>
    <dbReference type="NCBI Taxonomy" id="1608454"/>
    <lineage>
        <taxon>Eukaryota</taxon>
        <taxon>Metazoa</taxon>
        <taxon>Chordata</taxon>
        <taxon>Craniata</taxon>
        <taxon>Vertebrata</taxon>
        <taxon>Euteleostomi</taxon>
        <taxon>Actinopterygii</taxon>
        <taxon>Neopterygii</taxon>
        <taxon>Teleostei</taxon>
        <taxon>Ostariophysi</taxon>
        <taxon>Cypriniformes</taxon>
        <taxon>Cyprinidae</taxon>
        <taxon>Cyprininae</taxon>
        <taxon>Sinocyclocheilus</taxon>
    </lineage>
</organism>
<dbReference type="InterPro" id="IPR003599">
    <property type="entry name" value="Ig_sub"/>
</dbReference>
<dbReference type="Gene3D" id="2.60.40.10">
    <property type="entry name" value="Immunoglobulins"/>
    <property type="match status" value="3"/>
</dbReference>
<protein>
    <recommendedName>
        <fullName evidence="4">Immunoglobulin domain-containing protein</fullName>
    </recommendedName>
</protein>
<dbReference type="Ensembl" id="ENSSANT00000048712.1">
    <property type="protein sequence ID" value="ENSSANP00000045784.1"/>
    <property type="gene ID" value="ENSSANG00000023150.1"/>
</dbReference>
<feature type="domain" description="Immunoglobulin" evidence="4">
    <location>
        <begin position="106"/>
        <end position="205"/>
    </location>
</feature>
<dbReference type="Proteomes" id="UP000472260">
    <property type="component" value="Unassembled WGS sequence"/>
</dbReference>